<dbReference type="Proteomes" id="UP000286045">
    <property type="component" value="Unassembled WGS sequence"/>
</dbReference>
<gene>
    <name evidence="2" type="ORF">EKO27_g8834</name>
</gene>
<sequence length="198" mass="21875">MTCHALTHKATDKCCDRKRQNRGPGCKHPSRSSILDESLSGPTSHLISLAPSLPDDAPTEPDDLINALVREQINYIEALEFLGFEYETSVSILRCWIALKLNAPTGGPYDLLGVALAAVAELGETEMRDCHGNAAGYGSTLSRSEWRTAFAQILNYKALAAIGRVGVYLAPDFTKAKWLVYHMVLRRWRKLVGRMEAT</sequence>
<evidence type="ECO:0000313" key="2">
    <source>
        <dbReference type="EMBL" id="RWA06265.1"/>
    </source>
</evidence>
<comment type="caution">
    <text evidence="2">The sequence shown here is derived from an EMBL/GenBank/DDBJ whole genome shotgun (WGS) entry which is preliminary data.</text>
</comment>
<protein>
    <submittedName>
        <fullName evidence="2">Uncharacterized protein</fullName>
    </submittedName>
</protein>
<reference evidence="2 3" key="1">
    <citation type="submission" date="2018-12" db="EMBL/GenBank/DDBJ databases">
        <title>Draft genome sequence of Xylaria grammica IHI A82.</title>
        <authorList>
            <person name="Buettner E."/>
            <person name="Kellner H."/>
        </authorList>
    </citation>
    <scope>NUCLEOTIDE SEQUENCE [LARGE SCALE GENOMIC DNA]</scope>
    <source>
        <strain evidence="2 3">IHI A82</strain>
    </source>
</reference>
<feature type="region of interest" description="Disordered" evidence="1">
    <location>
        <begin position="19"/>
        <end position="40"/>
    </location>
</feature>
<evidence type="ECO:0000313" key="3">
    <source>
        <dbReference type="Proteomes" id="UP000286045"/>
    </source>
</evidence>
<evidence type="ECO:0000256" key="1">
    <source>
        <dbReference type="SAM" id="MobiDB-lite"/>
    </source>
</evidence>
<keyword evidence="3" id="KW-1185">Reference proteome</keyword>
<dbReference type="EMBL" id="RYZI01000351">
    <property type="protein sequence ID" value="RWA06265.1"/>
    <property type="molecule type" value="Genomic_DNA"/>
</dbReference>
<proteinExistence type="predicted"/>
<dbReference type="AlphaFoldDB" id="A0A439CVS2"/>
<organism evidence="2 3">
    <name type="scientific">Xylaria grammica</name>
    <dbReference type="NCBI Taxonomy" id="363999"/>
    <lineage>
        <taxon>Eukaryota</taxon>
        <taxon>Fungi</taxon>
        <taxon>Dikarya</taxon>
        <taxon>Ascomycota</taxon>
        <taxon>Pezizomycotina</taxon>
        <taxon>Sordariomycetes</taxon>
        <taxon>Xylariomycetidae</taxon>
        <taxon>Xylariales</taxon>
        <taxon>Xylariaceae</taxon>
        <taxon>Xylaria</taxon>
    </lineage>
</organism>
<name>A0A439CVS2_9PEZI</name>
<accession>A0A439CVS2</accession>
<feature type="compositionally biased region" description="Polar residues" evidence="1">
    <location>
        <begin position="31"/>
        <end position="40"/>
    </location>
</feature>